<organism evidence="2 3">
    <name type="scientific">Gimesia chilikensis</name>
    <dbReference type="NCBI Taxonomy" id="2605989"/>
    <lineage>
        <taxon>Bacteria</taxon>
        <taxon>Pseudomonadati</taxon>
        <taxon>Planctomycetota</taxon>
        <taxon>Planctomycetia</taxon>
        <taxon>Planctomycetales</taxon>
        <taxon>Planctomycetaceae</taxon>
        <taxon>Gimesia</taxon>
    </lineage>
</organism>
<protein>
    <recommendedName>
        <fullName evidence="4">DUF2149 domain-containing protein</fullName>
    </recommendedName>
</protein>
<name>A0A517PVM0_9PLAN</name>
<keyword evidence="1" id="KW-0472">Membrane</keyword>
<keyword evidence="1" id="KW-1133">Transmembrane helix</keyword>
<feature type="transmembrane region" description="Helical" evidence="1">
    <location>
        <begin position="25"/>
        <end position="47"/>
    </location>
</feature>
<evidence type="ECO:0000313" key="2">
    <source>
        <dbReference type="EMBL" id="QDT23426.1"/>
    </source>
</evidence>
<keyword evidence="1" id="KW-0812">Transmembrane</keyword>
<sequence length="108" mass="11902" precursor="true">MRRKRFSDHLADDDPLSLVPNLFDLSIVLAIAFLLTALGSMSVSDLVKSSTEWTLIRKNESGQTEVLSRKGESLQLQKLSPRKAGGQGVRLGVAYELDNGEVIYVPDK</sequence>
<evidence type="ECO:0000256" key="1">
    <source>
        <dbReference type="SAM" id="Phobius"/>
    </source>
</evidence>
<accession>A0A517PVM0</accession>
<dbReference type="InterPro" id="IPR018676">
    <property type="entry name" value="DUF2149"/>
</dbReference>
<dbReference type="Pfam" id="PF09919">
    <property type="entry name" value="DUF2149"/>
    <property type="match status" value="1"/>
</dbReference>
<dbReference type="Proteomes" id="UP000320421">
    <property type="component" value="Chromosome"/>
</dbReference>
<gene>
    <name evidence="2" type="ORF">HG66A1_52430</name>
</gene>
<reference evidence="2 3" key="1">
    <citation type="submission" date="2019-02" db="EMBL/GenBank/DDBJ databases">
        <title>Deep-cultivation of Planctomycetes and their phenomic and genomic characterization uncovers novel biology.</title>
        <authorList>
            <person name="Wiegand S."/>
            <person name="Jogler M."/>
            <person name="Boedeker C."/>
            <person name="Pinto D."/>
            <person name="Vollmers J."/>
            <person name="Rivas-Marin E."/>
            <person name="Kohn T."/>
            <person name="Peeters S.H."/>
            <person name="Heuer A."/>
            <person name="Rast P."/>
            <person name="Oberbeckmann S."/>
            <person name="Bunk B."/>
            <person name="Jeske O."/>
            <person name="Meyerdierks A."/>
            <person name="Storesund J.E."/>
            <person name="Kallscheuer N."/>
            <person name="Luecker S."/>
            <person name="Lage O.M."/>
            <person name="Pohl T."/>
            <person name="Merkel B.J."/>
            <person name="Hornburger P."/>
            <person name="Mueller R.-W."/>
            <person name="Bruemmer F."/>
            <person name="Labrenz M."/>
            <person name="Spormann A.M."/>
            <person name="Op den Camp H."/>
            <person name="Overmann J."/>
            <person name="Amann R."/>
            <person name="Jetten M.S.M."/>
            <person name="Mascher T."/>
            <person name="Medema M.H."/>
            <person name="Devos D.P."/>
            <person name="Kaster A.-K."/>
            <person name="Ovreas L."/>
            <person name="Rohde M."/>
            <person name="Galperin M.Y."/>
            <person name="Jogler C."/>
        </authorList>
    </citation>
    <scope>NUCLEOTIDE SEQUENCE [LARGE SCALE GENOMIC DNA]</scope>
    <source>
        <strain evidence="2 3">HG66A1</strain>
    </source>
</reference>
<evidence type="ECO:0000313" key="3">
    <source>
        <dbReference type="Proteomes" id="UP000320421"/>
    </source>
</evidence>
<dbReference type="AlphaFoldDB" id="A0A517PVM0"/>
<proteinExistence type="predicted"/>
<dbReference type="EMBL" id="CP036266">
    <property type="protein sequence ID" value="QDT23426.1"/>
    <property type="molecule type" value="Genomic_DNA"/>
</dbReference>
<evidence type="ECO:0008006" key="4">
    <source>
        <dbReference type="Google" id="ProtNLM"/>
    </source>
</evidence>
<keyword evidence="3" id="KW-1185">Reference proteome</keyword>
<dbReference type="OrthoDB" id="199365at2"/>
<dbReference type="RefSeq" id="WP_145190820.1">
    <property type="nucleotide sequence ID" value="NZ_CP036266.1"/>
</dbReference>